<proteinExistence type="predicted"/>
<dbReference type="Proteomes" id="UP001595075">
    <property type="component" value="Unassembled WGS sequence"/>
</dbReference>
<gene>
    <name evidence="2" type="ORF">VTL71DRAFT_6053</name>
</gene>
<keyword evidence="3" id="KW-1185">Reference proteome</keyword>
<protein>
    <submittedName>
        <fullName evidence="2">Uncharacterized protein</fullName>
    </submittedName>
</protein>
<evidence type="ECO:0000313" key="2">
    <source>
        <dbReference type="EMBL" id="KAL2062981.1"/>
    </source>
</evidence>
<sequence length="68" mass="8065">MSDRESTRSRRWGDGRWSRKGEGDEVVVNVCRKVKSYRLEEKNNSMSPLQCAARREDRIAIDCDRQQY</sequence>
<name>A0ABR4BZ95_9HELO</name>
<evidence type="ECO:0000256" key="1">
    <source>
        <dbReference type="SAM" id="MobiDB-lite"/>
    </source>
</evidence>
<accession>A0ABR4BZ95</accession>
<feature type="region of interest" description="Disordered" evidence="1">
    <location>
        <begin position="1"/>
        <end position="23"/>
    </location>
</feature>
<dbReference type="EMBL" id="JAZHXI010000016">
    <property type="protein sequence ID" value="KAL2062981.1"/>
    <property type="molecule type" value="Genomic_DNA"/>
</dbReference>
<reference evidence="2 3" key="1">
    <citation type="journal article" date="2024" name="Commun. Biol.">
        <title>Comparative genomic analysis of thermophilic fungi reveals convergent evolutionary adaptations and gene losses.</title>
        <authorList>
            <person name="Steindorff A.S."/>
            <person name="Aguilar-Pontes M.V."/>
            <person name="Robinson A.J."/>
            <person name="Andreopoulos B."/>
            <person name="LaButti K."/>
            <person name="Kuo A."/>
            <person name="Mondo S."/>
            <person name="Riley R."/>
            <person name="Otillar R."/>
            <person name="Haridas S."/>
            <person name="Lipzen A."/>
            <person name="Grimwood J."/>
            <person name="Schmutz J."/>
            <person name="Clum A."/>
            <person name="Reid I.D."/>
            <person name="Moisan M.C."/>
            <person name="Butler G."/>
            <person name="Nguyen T.T.M."/>
            <person name="Dewar K."/>
            <person name="Conant G."/>
            <person name="Drula E."/>
            <person name="Henrissat B."/>
            <person name="Hansel C."/>
            <person name="Singer S."/>
            <person name="Hutchinson M.I."/>
            <person name="de Vries R.P."/>
            <person name="Natvig D.O."/>
            <person name="Powell A.J."/>
            <person name="Tsang A."/>
            <person name="Grigoriev I.V."/>
        </authorList>
    </citation>
    <scope>NUCLEOTIDE SEQUENCE [LARGE SCALE GENOMIC DNA]</scope>
    <source>
        <strain evidence="2 3">CBS 494.80</strain>
    </source>
</reference>
<comment type="caution">
    <text evidence="2">The sequence shown here is derived from an EMBL/GenBank/DDBJ whole genome shotgun (WGS) entry which is preliminary data.</text>
</comment>
<evidence type="ECO:0000313" key="3">
    <source>
        <dbReference type="Proteomes" id="UP001595075"/>
    </source>
</evidence>
<organism evidence="2 3">
    <name type="scientific">Oculimacula yallundae</name>
    <dbReference type="NCBI Taxonomy" id="86028"/>
    <lineage>
        <taxon>Eukaryota</taxon>
        <taxon>Fungi</taxon>
        <taxon>Dikarya</taxon>
        <taxon>Ascomycota</taxon>
        <taxon>Pezizomycotina</taxon>
        <taxon>Leotiomycetes</taxon>
        <taxon>Helotiales</taxon>
        <taxon>Ploettnerulaceae</taxon>
        <taxon>Oculimacula</taxon>
    </lineage>
</organism>